<keyword evidence="1" id="KW-0812">Transmembrane</keyword>
<keyword evidence="3" id="KW-1185">Reference proteome</keyword>
<proteinExistence type="predicted"/>
<organism evidence="2 3">
    <name type="scientific">Flavisolibacter ginsengisoli DSM 18119</name>
    <dbReference type="NCBI Taxonomy" id="1121884"/>
    <lineage>
        <taxon>Bacteria</taxon>
        <taxon>Pseudomonadati</taxon>
        <taxon>Bacteroidota</taxon>
        <taxon>Chitinophagia</taxon>
        <taxon>Chitinophagales</taxon>
        <taxon>Chitinophagaceae</taxon>
        <taxon>Flavisolibacter</taxon>
    </lineage>
</organism>
<dbReference type="STRING" id="1121884.SAMN02745131_01626"/>
<dbReference type="AlphaFoldDB" id="A0A1M4Y7J4"/>
<reference evidence="2 3" key="1">
    <citation type="submission" date="2016-11" db="EMBL/GenBank/DDBJ databases">
        <authorList>
            <person name="Jaros S."/>
            <person name="Januszkiewicz K."/>
            <person name="Wedrychowicz H."/>
        </authorList>
    </citation>
    <scope>NUCLEOTIDE SEQUENCE [LARGE SCALE GENOMIC DNA]</scope>
    <source>
        <strain evidence="2 3">DSM 18119</strain>
    </source>
</reference>
<evidence type="ECO:0000313" key="3">
    <source>
        <dbReference type="Proteomes" id="UP000184048"/>
    </source>
</evidence>
<dbReference type="EMBL" id="FQUU01000005">
    <property type="protein sequence ID" value="SHF01685.1"/>
    <property type="molecule type" value="Genomic_DNA"/>
</dbReference>
<accession>A0A1M4Y7J4</accession>
<sequence length="62" mass="6970">MKNNSFYFLWVPFIVGLLFGIFGVAFNLFALNNRRDKVYSSLLGCGIGMAISFFLLKTVVKA</sequence>
<dbReference type="RefSeq" id="WP_072834829.1">
    <property type="nucleotide sequence ID" value="NZ_FQUU01000005.1"/>
</dbReference>
<evidence type="ECO:0000256" key="1">
    <source>
        <dbReference type="SAM" id="Phobius"/>
    </source>
</evidence>
<evidence type="ECO:0000313" key="2">
    <source>
        <dbReference type="EMBL" id="SHF01685.1"/>
    </source>
</evidence>
<keyword evidence="1" id="KW-0472">Membrane</keyword>
<protein>
    <submittedName>
        <fullName evidence="2">Uncharacterized protein</fullName>
    </submittedName>
</protein>
<gene>
    <name evidence="2" type="ORF">SAMN02745131_01626</name>
</gene>
<name>A0A1M4Y7J4_9BACT</name>
<feature type="transmembrane region" description="Helical" evidence="1">
    <location>
        <begin position="6"/>
        <end position="31"/>
    </location>
</feature>
<keyword evidence="1" id="KW-1133">Transmembrane helix</keyword>
<feature type="transmembrane region" description="Helical" evidence="1">
    <location>
        <begin position="38"/>
        <end position="56"/>
    </location>
</feature>
<dbReference type="Proteomes" id="UP000184048">
    <property type="component" value="Unassembled WGS sequence"/>
</dbReference>